<protein>
    <recommendedName>
        <fullName evidence="3">CopG family transcriptional regulator</fullName>
    </recommendedName>
</protein>
<evidence type="ECO:0000313" key="2">
    <source>
        <dbReference type="Proteomes" id="UP001493487"/>
    </source>
</evidence>
<dbReference type="EMBL" id="JASKHM010000003">
    <property type="protein sequence ID" value="MEQ4482218.1"/>
    <property type="molecule type" value="Genomic_DNA"/>
</dbReference>
<gene>
    <name evidence="1" type="ORF">QJS35_07395</name>
</gene>
<keyword evidence="2" id="KW-1185">Reference proteome</keyword>
<name>A0ABV1KQ72_9BACL</name>
<organism evidence="1 2">
    <name type="scientific">Cohnella silvisoli</name>
    <dbReference type="NCBI Taxonomy" id="2873699"/>
    <lineage>
        <taxon>Bacteria</taxon>
        <taxon>Bacillati</taxon>
        <taxon>Bacillota</taxon>
        <taxon>Bacilli</taxon>
        <taxon>Bacillales</taxon>
        <taxon>Paenibacillaceae</taxon>
        <taxon>Cohnella</taxon>
    </lineage>
</organism>
<reference evidence="1 2" key="1">
    <citation type="journal article" date="2023" name="Genome Announc.">
        <title>Pan-Genome Analyses of the Genus Cohnella and Proposal of the Novel Species Cohnella silvisoli sp. nov., Isolated from Forest Soil.</title>
        <authorList>
            <person name="Wang C."/>
            <person name="Mao L."/>
            <person name="Bao G."/>
            <person name="Zhu H."/>
        </authorList>
    </citation>
    <scope>NUCLEOTIDE SEQUENCE [LARGE SCALE GENOMIC DNA]</scope>
    <source>
        <strain evidence="1 2">NL03-T5-1</strain>
    </source>
</reference>
<dbReference type="Proteomes" id="UP001493487">
    <property type="component" value="Unassembled WGS sequence"/>
</dbReference>
<evidence type="ECO:0008006" key="3">
    <source>
        <dbReference type="Google" id="ProtNLM"/>
    </source>
</evidence>
<sequence>MSKAKNVTFNLPPDLIDKYKVYVKHKYIPSVNAGVKEALEEYSKRIEKEMLKSEMIKAAKDPLFMDDLNENMKAFEESDAEAEKGNTEW</sequence>
<dbReference type="RefSeq" id="WP_232185117.1">
    <property type="nucleotide sequence ID" value="NZ_JAIOAP010000004.1"/>
</dbReference>
<accession>A0ABV1KQ72</accession>
<proteinExistence type="predicted"/>
<evidence type="ECO:0000313" key="1">
    <source>
        <dbReference type="EMBL" id="MEQ4482218.1"/>
    </source>
</evidence>
<comment type="caution">
    <text evidence="1">The sequence shown here is derived from an EMBL/GenBank/DDBJ whole genome shotgun (WGS) entry which is preliminary data.</text>
</comment>